<keyword evidence="1" id="KW-1133">Transmembrane helix</keyword>
<accession>A0A8X6J4Y4</accession>
<dbReference type="EMBL" id="BMAV01024714">
    <property type="protein sequence ID" value="GFS35522.1"/>
    <property type="molecule type" value="Genomic_DNA"/>
</dbReference>
<evidence type="ECO:0000313" key="2">
    <source>
        <dbReference type="EMBL" id="GFS35522.1"/>
    </source>
</evidence>
<dbReference type="Proteomes" id="UP000886998">
    <property type="component" value="Unassembled WGS sequence"/>
</dbReference>
<evidence type="ECO:0000313" key="3">
    <source>
        <dbReference type="Proteomes" id="UP000886998"/>
    </source>
</evidence>
<evidence type="ECO:0000256" key="1">
    <source>
        <dbReference type="SAM" id="Phobius"/>
    </source>
</evidence>
<organism evidence="2 3">
    <name type="scientific">Trichonephila inaurata madagascariensis</name>
    <dbReference type="NCBI Taxonomy" id="2747483"/>
    <lineage>
        <taxon>Eukaryota</taxon>
        <taxon>Metazoa</taxon>
        <taxon>Ecdysozoa</taxon>
        <taxon>Arthropoda</taxon>
        <taxon>Chelicerata</taxon>
        <taxon>Arachnida</taxon>
        <taxon>Araneae</taxon>
        <taxon>Araneomorphae</taxon>
        <taxon>Entelegynae</taxon>
        <taxon>Araneoidea</taxon>
        <taxon>Nephilidae</taxon>
        <taxon>Trichonephila</taxon>
        <taxon>Trichonephila inaurata</taxon>
    </lineage>
</organism>
<sequence length="157" mass="18291">MRDHQQVRCHLLIVSISNLVIFSYHGRSPPLLTFISLFDIFSRWTFKLLTSMLLYGVSSCWTFKLLQNVDPVEYLSVCHSSPPACRNPRQERKYVVRQVVLQVNWRHSQISVNPEERVGLFYIVFSISEPIHGLLPRADARILWRVLTGGARPKRDE</sequence>
<reference evidence="2" key="1">
    <citation type="submission" date="2020-08" db="EMBL/GenBank/DDBJ databases">
        <title>Multicomponent nature underlies the extraordinary mechanical properties of spider dragline silk.</title>
        <authorList>
            <person name="Kono N."/>
            <person name="Nakamura H."/>
            <person name="Mori M."/>
            <person name="Yoshida Y."/>
            <person name="Ohtoshi R."/>
            <person name="Malay A.D."/>
            <person name="Moran D.A.P."/>
            <person name="Tomita M."/>
            <person name="Numata K."/>
            <person name="Arakawa K."/>
        </authorList>
    </citation>
    <scope>NUCLEOTIDE SEQUENCE</scope>
</reference>
<feature type="transmembrane region" description="Helical" evidence="1">
    <location>
        <begin position="7"/>
        <end position="24"/>
    </location>
</feature>
<keyword evidence="3" id="KW-1185">Reference proteome</keyword>
<dbReference type="AlphaFoldDB" id="A0A8X6J4Y4"/>
<keyword evidence="1" id="KW-0812">Transmembrane</keyword>
<name>A0A8X6J4Y4_9ARAC</name>
<protein>
    <submittedName>
        <fullName evidence="2">Uncharacterized protein</fullName>
    </submittedName>
</protein>
<comment type="caution">
    <text evidence="2">The sequence shown here is derived from an EMBL/GenBank/DDBJ whole genome shotgun (WGS) entry which is preliminary data.</text>
</comment>
<keyword evidence="1" id="KW-0472">Membrane</keyword>
<proteinExistence type="predicted"/>
<gene>
    <name evidence="2" type="ORF">TNIN_95211</name>
</gene>